<evidence type="ECO:0000259" key="9">
    <source>
        <dbReference type="PROSITE" id="PS50011"/>
    </source>
</evidence>
<evidence type="ECO:0000256" key="6">
    <source>
        <dbReference type="ARBA" id="ARBA00022840"/>
    </source>
</evidence>
<evidence type="ECO:0000313" key="10">
    <source>
        <dbReference type="EMBL" id="MFC4333760.1"/>
    </source>
</evidence>
<feature type="domain" description="Protein kinase" evidence="9">
    <location>
        <begin position="9"/>
        <end position="259"/>
    </location>
</feature>
<evidence type="ECO:0000256" key="1">
    <source>
        <dbReference type="ARBA" id="ARBA00012513"/>
    </source>
</evidence>
<proteinExistence type="predicted"/>
<dbReference type="CDD" id="cd14014">
    <property type="entry name" value="STKc_PknB_like"/>
    <property type="match status" value="1"/>
</dbReference>
<keyword evidence="8" id="KW-1133">Transmembrane helix</keyword>
<protein>
    <recommendedName>
        <fullName evidence="1">non-specific serine/threonine protein kinase</fullName>
        <ecNumber evidence="1">2.7.11.1</ecNumber>
    </recommendedName>
</protein>
<dbReference type="EC" id="2.7.11.1" evidence="1"/>
<dbReference type="Proteomes" id="UP001595823">
    <property type="component" value="Unassembled WGS sequence"/>
</dbReference>
<evidence type="ECO:0000313" key="11">
    <source>
        <dbReference type="Proteomes" id="UP001595823"/>
    </source>
</evidence>
<dbReference type="RefSeq" id="WP_380617492.1">
    <property type="nucleotide sequence ID" value="NZ_JBHSDK010000001.1"/>
</dbReference>
<dbReference type="SUPFAM" id="SSF56112">
    <property type="entry name" value="Protein kinase-like (PK-like)"/>
    <property type="match status" value="1"/>
</dbReference>
<dbReference type="InterPro" id="IPR011009">
    <property type="entry name" value="Kinase-like_dom_sf"/>
</dbReference>
<keyword evidence="6" id="KW-0067">ATP-binding</keyword>
<dbReference type="PANTHER" id="PTHR43289:SF6">
    <property type="entry name" value="SERINE_THREONINE-PROTEIN KINASE NEKL-3"/>
    <property type="match status" value="1"/>
</dbReference>
<keyword evidence="4" id="KW-0547">Nucleotide-binding</keyword>
<feature type="compositionally biased region" description="Low complexity" evidence="7">
    <location>
        <begin position="292"/>
        <end position="306"/>
    </location>
</feature>
<keyword evidence="2" id="KW-0723">Serine/threonine-protein kinase</keyword>
<dbReference type="InterPro" id="IPR000719">
    <property type="entry name" value="Prot_kinase_dom"/>
</dbReference>
<accession>A0ABV8TT19</accession>
<organism evidence="10 11">
    <name type="scientific">Salininema proteolyticum</name>
    <dbReference type="NCBI Taxonomy" id="1607685"/>
    <lineage>
        <taxon>Bacteria</taxon>
        <taxon>Bacillati</taxon>
        <taxon>Actinomycetota</taxon>
        <taxon>Actinomycetes</taxon>
        <taxon>Glycomycetales</taxon>
        <taxon>Glycomycetaceae</taxon>
        <taxon>Salininema</taxon>
    </lineage>
</organism>
<evidence type="ECO:0000256" key="5">
    <source>
        <dbReference type="ARBA" id="ARBA00022777"/>
    </source>
</evidence>
<dbReference type="PROSITE" id="PS00108">
    <property type="entry name" value="PROTEIN_KINASE_ST"/>
    <property type="match status" value="1"/>
</dbReference>
<dbReference type="PANTHER" id="PTHR43289">
    <property type="entry name" value="MITOGEN-ACTIVATED PROTEIN KINASE KINASE KINASE 20-RELATED"/>
    <property type="match status" value="1"/>
</dbReference>
<keyword evidence="8" id="KW-0812">Transmembrane</keyword>
<feature type="region of interest" description="Disordered" evidence="7">
    <location>
        <begin position="279"/>
        <end position="344"/>
    </location>
</feature>
<evidence type="ECO:0000256" key="3">
    <source>
        <dbReference type="ARBA" id="ARBA00022679"/>
    </source>
</evidence>
<feature type="region of interest" description="Disordered" evidence="7">
    <location>
        <begin position="159"/>
        <end position="178"/>
    </location>
</feature>
<dbReference type="GO" id="GO:0004674">
    <property type="term" value="F:protein serine/threonine kinase activity"/>
    <property type="evidence" value="ECO:0007669"/>
    <property type="project" value="UniProtKB-EC"/>
</dbReference>
<evidence type="ECO:0000256" key="2">
    <source>
        <dbReference type="ARBA" id="ARBA00022527"/>
    </source>
</evidence>
<evidence type="ECO:0000256" key="4">
    <source>
        <dbReference type="ARBA" id="ARBA00022741"/>
    </source>
</evidence>
<comment type="caution">
    <text evidence="10">The sequence shown here is derived from an EMBL/GenBank/DDBJ whole genome shotgun (WGS) entry which is preliminary data.</text>
</comment>
<dbReference type="Gene3D" id="1.10.510.10">
    <property type="entry name" value="Transferase(Phosphotransferase) domain 1"/>
    <property type="match status" value="1"/>
</dbReference>
<gene>
    <name evidence="10" type="ORF">ACFPET_00920</name>
</gene>
<dbReference type="EMBL" id="JBHSDK010000001">
    <property type="protein sequence ID" value="MFC4333760.1"/>
    <property type="molecule type" value="Genomic_DNA"/>
</dbReference>
<reference evidence="11" key="1">
    <citation type="journal article" date="2019" name="Int. J. Syst. Evol. Microbiol.">
        <title>The Global Catalogue of Microorganisms (GCM) 10K type strain sequencing project: providing services to taxonomists for standard genome sequencing and annotation.</title>
        <authorList>
            <consortium name="The Broad Institute Genomics Platform"/>
            <consortium name="The Broad Institute Genome Sequencing Center for Infectious Disease"/>
            <person name="Wu L."/>
            <person name="Ma J."/>
        </authorList>
    </citation>
    <scope>NUCLEOTIDE SEQUENCE [LARGE SCALE GENOMIC DNA]</scope>
    <source>
        <strain evidence="11">IBRC-M 10908</strain>
    </source>
</reference>
<feature type="transmembrane region" description="Helical" evidence="8">
    <location>
        <begin position="347"/>
        <end position="372"/>
    </location>
</feature>
<name>A0ABV8TT19_9ACTN</name>
<feature type="region of interest" description="Disordered" evidence="7">
    <location>
        <begin position="377"/>
        <end position="472"/>
    </location>
</feature>
<dbReference type="SMART" id="SM00220">
    <property type="entry name" value="S_TKc"/>
    <property type="match status" value="1"/>
</dbReference>
<evidence type="ECO:0000256" key="8">
    <source>
        <dbReference type="SAM" id="Phobius"/>
    </source>
</evidence>
<dbReference type="Gene3D" id="3.30.200.20">
    <property type="entry name" value="Phosphorylase Kinase, domain 1"/>
    <property type="match status" value="1"/>
</dbReference>
<keyword evidence="5 10" id="KW-0418">Kinase</keyword>
<dbReference type="Pfam" id="PF00069">
    <property type="entry name" value="Pkinase"/>
    <property type="match status" value="1"/>
</dbReference>
<feature type="compositionally biased region" description="Acidic residues" evidence="7">
    <location>
        <begin position="389"/>
        <end position="450"/>
    </location>
</feature>
<keyword evidence="11" id="KW-1185">Reference proteome</keyword>
<feature type="compositionally biased region" description="Basic and acidic residues" evidence="7">
    <location>
        <begin position="310"/>
        <end position="322"/>
    </location>
</feature>
<dbReference type="PROSITE" id="PS50011">
    <property type="entry name" value="PROTEIN_KINASE_DOM"/>
    <property type="match status" value="1"/>
</dbReference>
<sequence length="472" mass="48480">MARVLADRYRLEEETALGGASVVWRATDTVDGRTVAVKILHPEMRDDPETVEAFFAEAEALAEFDHPGVVRALDFLVIEDMTALVLEHVPEGDLRTRVRGSGPVDPRTAAALAASSAEALAYLHGRGYLHGDVKPGNILLPAAGGTKFIDFGLVRRTGDPTRPSHGTPEYTAPEVAAGTPPGTGADVYALGLVLYEMVTGSSAYRGGDMEAVLRRQIRKVPVRPDEVAESLWAVLSRCLHLDPDERPAAAELAADLRNLGSALDAAPSGTVTPQLVDRESEAVGTPPPGNPATPAGPAAAPVNAAGDPLAPHDGRDGLRTDEASLLPGAGSPAEPEEKPGRGRPKTLVTASIALGALAGLGALGFLLFGGVLNGSPPGDIDPGSSTEAPVEEVAESEPSEEESPGSDSTADEEGASGADESETPSMSESEEEVPGESTEPGEEGGQDEAPEGGVDSGDVPGSEHIGSPVPNT</sequence>
<keyword evidence="8" id="KW-0472">Membrane</keyword>
<keyword evidence="3 10" id="KW-0808">Transferase</keyword>
<dbReference type="InterPro" id="IPR008271">
    <property type="entry name" value="Ser/Thr_kinase_AS"/>
</dbReference>
<evidence type="ECO:0000256" key="7">
    <source>
        <dbReference type="SAM" id="MobiDB-lite"/>
    </source>
</evidence>